<dbReference type="Gene3D" id="2.40.50.140">
    <property type="entry name" value="Nucleic acid-binding proteins"/>
    <property type="match status" value="1"/>
</dbReference>
<sequence>MRGAARRRDWPGAAARAAPGARLPLQPAPRATGPAGHWRRDDLPALAQPRPFLHGRGVVGGPAGQPRDAGLADRRAVRDGTAAHRAEHADQPDPQHRSPSPGMRQQGRPGRSGLPATCPRAYRGRSTHHQGVTMSTHFVGEGNIGSAPDYREFPNGNDEPRRLLRLNVYFDNPIPKKDGEYEDRGGFWAPVELWHRDADHWKTLYQKGMRVLVEGRTVRDEWEDADENERVTFKVEARRVGILPYRIESVALSAKPAGGQ</sequence>
<dbReference type="AlphaFoldDB" id="K0MAB3"/>
<dbReference type="NCBIfam" id="NF006039">
    <property type="entry name" value="PRK08182.1"/>
    <property type="match status" value="1"/>
</dbReference>
<keyword evidence="1 2" id="KW-0238">DNA-binding</keyword>
<evidence type="ECO:0000256" key="3">
    <source>
        <dbReference type="SAM" id="MobiDB-lite"/>
    </source>
</evidence>
<dbReference type="PROSITE" id="PS50935">
    <property type="entry name" value="SSB"/>
    <property type="match status" value="1"/>
</dbReference>
<accession>K0MAB3</accession>
<dbReference type="SUPFAM" id="SSF50249">
    <property type="entry name" value="Nucleic acid-binding proteins"/>
    <property type="match status" value="1"/>
</dbReference>
<feature type="region of interest" description="Disordered" evidence="3">
    <location>
        <begin position="1"/>
        <end position="143"/>
    </location>
</feature>
<feature type="compositionally biased region" description="Basic and acidic residues" evidence="3">
    <location>
        <begin position="1"/>
        <end position="10"/>
    </location>
</feature>
<dbReference type="Proteomes" id="UP000008035">
    <property type="component" value="Chromosome"/>
</dbReference>
<evidence type="ECO:0000313" key="4">
    <source>
        <dbReference type="EMBL" id="CCJ47889.1"/>
    </source>
</evidence>
<dbReference type="InterPro" id="IPR012340">
    <property type="entry name" value="NA-bd_OB-fold"/>
</dbReference>
<dbReference type="GO" id="GO:0003697">
    <property type="term" value="F:single-stranded DNA binding"/>
    <property type="evidence" value="ECO:0007669"/>
    <property type="project" value="InterPro"/>
</dbReference>
<proteinExistence type="predicted"/>
<dbReference type="InterPro" id="IPR000424">
    <property type="entry name" value="Primosome_PriB/ssb"/>
</dbReference>
<organism evidence="4 5">
    <name type="scientific">Bordetella parapertussis (strain Bpp5)</name>
    <dbReference type="NCBI Taxonomy" id="1208660"/>
    <lineage>
        <taxon>Bacteria</taxon>
        <taxon>Pseudomonadati</taxon>
        <taxon>Pseudomonadota</taxon>
        <taxon>Betaproteobacteria</taxon>
        <taxon>Burkholderiales</taxon>
        <taxon>Alcaligenaceae</taxon>
        <taxon>Bordetella</taxon>
    </lineage>
</organism>
<dbReference type="KEGG" id="bpar:BN117_0556"/>
<dbReference type="EMBL" id="HE965803">
    <property type="protein sequence ID" value="CCJ47889.1"/>
    <property type="molecule type" value="Genomic_DNA"/>
</dbReference>
<dbReference type="CDD" id="cd04496">
    <property type="entry name" value="SSB_OBF"/>
    <property type="match status" value="1"/>
</dbReference>
<protein>
    <submittedName>
        <fullName evidence="4">Single-stranded DNA-binding protein</fullName>
    </submittedName>
</protein>
<feature type="compositionally biased region" description="Low complexity" evidence="3">
    <location>
        <begin position="11"/>
        <end position="31"/>
    </location>
</feature>
<dbReference type="Pfam" id="PF00436">
    <property type="entry name" value="SSB"/>
    <property type="match status" value="1"/>
</dbReference>
<evidence type="ECO:0000313" key="5">
    <source>
        <dbReference type="Proteomes" id="UP000008035"/>
    </source>
</evidence>
<dbReference type="HOGENOM" id="CLU_1068197_0_0_4"/>
<reference evidence="4 5" key="1">
    <citation type="journal article" date="2012" name="BMC Genomics">
        <title>Comparative genomics of the classical Bordetella subspecies: the evolution and exchange of virulence-associated diversity amongst closely related pathogens.</title>
        <authorList>
            <person name="Park J."/>
            <person name="Zhang Y."/>
            <person name="Buboltz A.M."/>
            <person name="Zhang X."/>
            <person name="Schuster S.C."/>
            <person name="Ahuja U."/>
            <person name="Liu M."/>
            <person name="Miller J.F."/>
            <person name="Sebaihia M."/>
            <person name="Bentley S.D."/>
            <person name="Parkhill J."/>
            <person name="Harvill E.T."/>
        </authorList>
    </citation>
    <scope>NUCLEOTIDE SEQUENCE [LARGE SCALE GENOMIC DNA]</scope>
    <source>
        <strain evidence="4 5">Bpp5</strain>
    </source>
</reference>
<evidence type="ECO:0000256" key="2">
    <source>
        <dbReference type="PROSITE-ProRule" id="PRU00252"/>
    </source>
</evidence>
<gene>
    <name evidence="4" type="ordered locus">BN117_0556</name>
</gene>
<evidence type="ECO:0000256" key="1">
    <source>
        <dbReference type="ARBA" id="ARBA00023125"/>
    </source>
</evidence>
<name>K0MAB3_BORPB</name>
<feature type="compositionally biased region" description="Basic and acidic residues" evidence="3">
    <location>
        <begin position="70"/>
        <end position="96"/>
    </location>
</feature>